<evidence type="ECO:0000313" key="2">
    <source>
        <dbReference type="Proteomes" id="UP000201826"/>
    </source>
</evidence>
<sequence length="141" mass="15695">MTHHAMTITIGPLTCVFGNHNTAMGLKLHFHTAAVFLEYSVPQTSAPTRNHWGGHGFPSFEQTNDALRDELRRLTAEPFADATNEDVAWRLFQSLRSFTHPSWDQYGGAYDLVALHLDVVGVPDSIGHDDGTTRYTIKETA</sequence>
<evidence type="ECO:0000313" key="1">
    <source>
        <dbReference type="EMBL" id="AMQ66940.1"/>
    </source>
</evidence>
<name>A0A142F2D3_9CAUD</name>
<protein>
    <submittedName>
        <fullName evidence="1">Uncharacterized protein</fullName>
    </submittedName>
</protein>
<dbReference type="RefSeq" id="YP_009303152.1">
    <property type="nucleotide sequence ID" value="NC_031253.1"/>
</dbReference>
<proteinExistence type="predicted"/>
<keyword evidence="2" id="KW-1185">Reference proteome</keyword>
<dbReference type="Proteomes" id="UP000201826">
    <property type="component" value="Segment"/>
</dbReference>
<reference evidence="2" key="1">
    <citation type="submission" date="2016-02" db="EMBL/GenBank/DDBJ databases">
        <authorList>
            <person name="Isern S."/>
            <person name="Barcellona C.M."/>
            <person name="Dozier K.D."/>
            <person name="Faust J.M."/>
            <person name="Fedrick A.J."/>
            <person name="Gagliardi L.E."/>
            <person name="Gatt S.M."/>
            <person name="Gleason P.S."/>
            <person name="Gomez E.A."/>
            <person name="Hoffman A.M."/>
            <person name="Jenkins M."/>
            <person name="Jones M.J."/>
            <person name="Lang J.F."/>
            <person name="Lequay S.M."/>
            <person name="Mars P.J."/>
            <person name="Mtchedlidze N."/>
            <person name="Osking Z.B."/>
            <person name="Paul L.M."/>
            <person name="Pica A.N."/>
            <person name="Robison M.D."/>
            <person name="Rodriguez D."/>
            <person name="Rosales K.A."/>
            <person name="Saravis L.E."/>
            <person name="Sisson B.M."/>
            <person name="Tan A.L."/>
            <person name="Voltaire R."/>
            <person name="Michael S.F."/>
            <person name="Warner M.H."/>
            <person name="Bradley K.W."/>
            <person name="Asai D.J."/>
            <person name="Bowman C.A."/>
            <person name="Russell D.A."/>
            <person name="Pope W.H."/>
            <person name="Jacobs-Sera D."/>
            <person name="Hendrix R.W."/>
            <person name="Hatfull G.F."/>
        </authorList>
    </citation>
    <scope>NUCLEOTIDE SEQUENCE [LARGE SCALE GENOMIC DNA]</scope>
</reference>
<gene>
    <name evidence="1" type="primary">4</name>
    <name evidence="1" type="ORF">SEA_BIPPER_4</name>
</gene>
<dbReference type="GeneID" id="29125725"/>
<organism evidence="1 2">
    <name type="scientific">Mycobacterium phage Bipper</name>
    <dbReference type="NCBI Taxonomy" id="1805457"/>
    <lineage>
        <taxon>Viruses</taxon>
        <taxon>Duplodnaviria</taxon>
        <taxon>Heunggongvirae</taxon>
        <taxon>Uroviricota</taxon>
        <taxon>Caudoviricetes</taxon>
        <taxon>Bippervirus</taxon>
        <taxon>Bippervirus bipper</taxon>
    </lineage>
</organism>
<accession>A0A142F2D3</accession>
<dbReference type="KEGG" id="vg:29125725"/>
<dbReference type="EMBL" id="KU728633">
    <property type="protein sequence ID" value="AMQ66940.1"/>
    <property type="molecule type" value="Genomic_DNA"/>
</dbReference>